<organism evidence="2">
    <name type="scientific">Fagus sylvatica</name>
    <name type="common">Beechnut</name>
    <dbReference type="NCBI Taxonomy" id="28930"/>
    <lineage>
        <taxon>Eukaryota</taxon>
        <taxon>Viridiplantae</taxon>
        <taxon>Streptophyta</taxon>
        <taxon>Embryophyta</taxon>
        <taxon>Tracheophyta</taxon>
        <taxon>Spermatophyta</taxon>
        <taxon>Magnoliopsida</taxon>
        <taxon>eudicotyledons</taxon>
        <taxon>Gunneridae</taxon>
        <taxon>Pentapetalae</taxon>
        <taxon>rosids</taxon>
        <taxon>fabids</taxon>
        <taxon>Fagales</taxon>
        <taxon>Fagaceae</taxon>
        <taxon>Fagus</taxon>
    </lineage>
</organism>
<reference evidence="2" key="1">
    <citation type="submission" date="2018-02" db="EMBL/GenBank/DDBJ databases">
        <authorList>
            <person name="Cohen D.B."/>
            <person name="Kent A.D."/>
        </authorList>
    </citation>
    <scope>NUCLEOTIDE SEQUENCE</scope>
</reference>
<sequence>MDFNFKVGFRWPWWVYVWVSTTAVGLASGFNGGGGFGIGSPLLPFASYFYGFVKNDLLVLV</sequence>
<keyword evidence="1" id="KW-0812">Transmembrane</keyword>
<accession>A0A2N9G566</accession>
<name>A0A2N9G566_FAGSY</name>
<feature type="transmembrane region" description="Helical" evidence="1">
    <location>
        <begin position="12"/>
        <end position="30"/>
    </location>
</feature>
<evidence type="ECO:0000256" key="1">
    <source>
        <dbReference type="SAM" id="Phobius"/>
    </source>
</evidence>
<proteinExistence type="predicted"/>
<dbReference type="AlphaFoldDB" id="A0A2N9G566"/>
<dbReference type="EMBL" id="OIVN01001484">
    <property type="protein sequence ID" value="SPC94509.1"/>
    <property type="molecule type" value="Genomic_DNA"/>
</dbReference>
<evidence type="ECO:0000313" key="2">
    <source>
        <dbReference type="EMBL" id="SPC94509.1"/>
    </source>
</evidence>
<keyword evidence="1" id="KW-0472">Membrane</keyword>
<gene>
    <name evidence="2" type="ORF">FSB_LOCUS22391</name>
</gene>
<protein>
    <submittedName>
        <fullName evidence="2">Uncharacterized protein</fullName>
    </submittedName>
</protein>
<keyword evidence="1" id="KW-1133">Transmembrane helix</keyword>